<dbReference type="GO" id="GO:0000981">
    <property type="term" value="F:DNA-binding transcription factor activity, RNA polymerase II-specific"/>
    <property type="evidence" value="ECO:0007669"/>
    <property type="project" value="TreeGrafter"/>
</dbReference>
<dbReference type="GO" id="GO:0000785">
    <property type="term" value="C:chromatin"/>
    <property type="evidence" value="ECO:0007669"/>
    <property type="project" value="TreeGrafter"/>
</dbReference>
<dbReference type="InterPro" id="IPR008967">
    <property type="entry name" value="p53-like_TF_DNA-bd_sf"/>
</dbReference>
<dbReference type="PANTHER" id="PTHR11267">
    <property type="entry name" value="T-BOX PROTEIN-RELATED"/>
    <property type="match status" value="1"/>
</dbReference>
<evidence type="ECO:0000256" key="1">
    <source>
        <dbReference type="ARBA" id="ARBA00004123"/>
    </source>
</evidence>
<feature type="domain" description="T-box" evidence="8">
    <location>
        <begin position="77"/>
        <end position="281"/>
    </location>
</feature>
<keyword evidence="4" id="KW-0804">Transcription</keyword>
<evidence type="ECO:0000256" key="5">
    <source>
        <dbReference type="ARBA" id="ARBA00023242"/>
    </source>
</evidence>
<dbReference type="GO" id="GO:0045893">
    <property type="term" value="P:positive regulation of DNA-templated transcription"/>
    <property type="evidence" value="ECO:0007669"/>
    <property type="project" value="InterPro"/>
</dbReference>
<dbReference type="WBParaSite" id="ALUE_0000283301-mRNA-1">
    <property type="protein sequence ID" value="ALUE_0000283301-mRNA-1"/>
    <property type="gene ID" value="ALUE_0000283301"/>
</dbReference>
<proteinExistence type="predicted"/>
<protein>
    <submittedName>
        <fullName evidence="10">T-box domain-containing protein</fullName>
    </submittedName>
</protein>
<feature type="region of interest" description="Disordered" evidence="7">
    <location>
        <begin position="21"/>
        <end position="44"/>
    </location>
</feature>
<keyword evidence="9" id="KW-1185">Reference proteome</keyword>
<reference evidence="10" key="1">
    <citation type="submission" date="2017-02" db="UniProtKB">
        <authorList>
            <consortium name="WormBaseParasite"/>
        </authorList>
    </citation>
    <scope>IDENTIFICATION</scope>
</reference>
<keyword evidence="5 6" id="KW-0539">Nucleus</keyword>
<dbReference type="PROSITE" id="PS01283">
    <property type="entry name" value="TBOX_1"/>
    <property type="match status" value="1"/>
</dbReference>
<dbReference type="InterPro" id="IPR046360">
    <property type="entry name" value="T-box_DNA-bd"/>
</dbReference>
<dbReference type="SUPFAM" id="SSF49417">
    <property type="entry name" value="p53-like transcription factors"/>
    <property type="match status" value="1"/>
</dbReference>
<evidence type="ECO:0000259" key="8">
    <source>
        <dbReference type="PROSITE" id="PS50252"/>
    </source>
</evidence>
<dbReference type="GO" id="GO:0001708">
    <property type="term" value="P:cell fate specification"/>
    <property type="evidence" value="ECO:0007669"/>
    <property type="project" value="TreeGrafter"/>
</dbReference>
<keyword evidence="3 6" id="KW-0238">DNA-binding</keyword>
<dbReference type="SMART" id="SM00425">
    <property type="entry name" value="TBOX"/>
    <property type="match status" value="1"/>
</dbReference>
<dbReference type="PANTHER" id="PTHR11267:SF195">
    <property type="entry name" value="OPTOMOTOR-BLIND-RELATED-GENE-1, ISOFORM A"/>
    <property type="match status" value="1"/>
</dbReference>
<dbReference type="Gene3D" id="2.60.40.820">
    <property type="entry name" value="Transcription factor, T-box"/>
    <property type="match status" value="1"/>
</dbReference>
<dbReference type="GO" id="GO:0005634">
    <property type="term" value="C:nucleus"/>
    <property type="evidence" value="ECO:0007669"/>
    <property type="project" value="UniProtKB-SubCell"/>
</dbReference>
<name>A0A0M3HMQ4_ASCLU</name>
<sequence length="315" mass="35681">MAKCFSIEYLIGDTVLHQGADNFSEKRPTDGVQSNTDNDTDTSDDKIILPASCNTSELSKLSVNEYHEALRNAEVRLEGATLWNKFHSFGTEMIVTKTGRRMFPTLQINVSGLDPLERYSLMVDVTCIDNKRYRYAFHQSKWIVAGPGLTPSLPSAPIIYTHHVLLSQLYHQREAELPSRVHVHSDSPALGAHWMRQAISFDKIKLTNNQLDQNGHQIIVNSMHRYQPNIHIVVHADRGKGLTCRTFSFPNTAFMAVTAYQNHRITELKIESNPFAKGFRECEMGDALPLLVNPFLPFYSSLFNSHFRSSETLGE</sequence>
<organism evidence="9 10">
    <name type="scientific">Ascaris lumbricoides</name>
    <name type="common">Giant roundworm</name>
    <dbReference type="NCBI Taxonomy" id="6252"/>
    <lineage>
        <taxon>Eukaryota</taxon>
        <taxon>Metazoa</taxon>
        <taxon>Ecdysozoa</taxon>
        <taxon>Nematoda</taxon>
        <taxon>Chromadorea</taxon>
        <taxon>Rhabditida</taxon>
        <taxon>Spirurina</taxon>
        <taxon>Ascaridomorpha</taxon>
        <taxon>Ascaridoidea</taxon>
        <taxon>Ascarididae</taxon>
        <taxon>Ascaris</taxon>
    </lineage>
</organism>
<evidence type="ECO:0000256" key="4">
    <source>
        <dbReference type="ARBA" id="ARBA00023163"/>
    </source>
</evidence>
<evidence type="ECO:0000256" key="6">
    <source>
        <dbReference type="PROSITE-ProRule" id="PRU00201"/>
    </source>
</evidence>
<dbReference type="Pfam" id="PF00907">
    <property type="entry name" value="T-box"/>
    <property type="match status" value="1"/>
</dbReference>
<dbReference type="InterPro" id="IPR018186">
    <property type="entry name" value="TF_T-box_CS"/>
</dbReference>
<dbReference type="Proteomes" id="UP000036681">
    <property type="component" value="Unplaced"/>
</dbReference>
<evidence type="ECO:0000256" key="2">
    <source>
        <dbReference type="ARBA" id="ARBA00023015"/>
    </source>
</evidence>
<comment type="caution">
    <text evidence="6">Lacks conserved residue(s) required for the propagation of feature annotation.</text>
</comment>
<comment type="subcellular location">
    <subcellularLocation>
        <location evidence="1 6">Nucleus</location>
    </subcellularLocation>
</comment>
<dbReference type="AlphaFoldDB" id="A0A0M3HMQ4"/>
<evidence type="ECO:0000313" key="10">
    <source>
        <dbReference type="WBParaSite" id="ALUE_0000283301-mRNA-1"/>
    </source>
</evidence>
<evidence type="ECO:0000256" key="3">
    <source>
        <dbReference type="ARBA" id="ARBA00023125"/>
    </source>
</evidence>
<dbReference type="InterPro" id="IPR001699">
    <property type="entry name" value="TF_T-box"/>
</dbReference>
<evidence type="ECO:0000256" key="7">
    <source>
        <dbReference type="SAM" id="MobiDB-lite"/>
    </source>
</evidence>
<dbReference type="InterPro" id="IPR036960">
    <property type="entry name" value="T-box_sf"/>
</dbReference>
<dbReference type="PROSITE" id="PS50252">
    <property type="entry name" value="TBOX_3"/>
    <property type="match status" value="1"/>
</dbReference>
<dbReference type="GO" id="GO:0000978">
    <property type="term" value="F:RNA polymerase II cis-regulatory region sequence-specific DNA binding"/>
    <property type="evidence" value="ECO:0007669"/>
    <property type="project" value="InterPro"/>
</dbReference>
<accession>A0A0M3HMQ4</accession>
<evidence type="ECO:0000313" key="9">
    <source>
        <dbReference type="Proteomes" id="UP000036681"/>
    </source>
</evidence>
<keyword evidence="2" id="KW-0805">Transcription regulation</keyword>
<dbReference type="PRINTS" id="PR00937">
    <property type="entry name" value="TBOX"/>
</dbReference>